<gene>
    <name evidence="1" type="ORF">A3Q56_04306</name>
</gene>
<name>A0A177B0Z2_9BILA</name>
<reference evidence="1 2" key="1">
    <citation type="submission" date="2016-04" db="EMBL/GenBank/DDBJ databases">
        <title>The genome of Intoshia linei affirms orthonectids as highly simplified spiralians.</title>
        <authorList>
            <person name="Mikhailov K.V."/>
            <person name="Slusarev G.S."/>
            <person name="Nikitin M.A."/>
            <person name="Logacheva M.D."/>
            <person name="Penin A."/>
            <person name="Aleoshin V."/>
            <person name="Panchin Y.V."/>
        </authorList>
    </citation>
    <scope>NUCLEOTIDE SEQUENCE [LARGE SCALE GENOMIC DNA]</scope>
    <source>
        <strain evidence="1">Intl2013</strain>
        <tissue evidence="1">Whole animal</tissue>
    </source>
</reference>
<evidence type="ECO:0000313" key="2">
    <source>
        <dbReference type="Proteomes" id="UP000078046"/>
    </source>
</evidence>
<keyword evidence="2" id="KW-1185">Reference proteome</keyword>
<dbReference type="EMBL" id="LWCA01000541">
    <property type="protein sequence ID" value="OAF67947.1"/>
    <property type="molecule type" value="Genomic_DNA"/>
</dbReference>
<accession>A0A177B0Z2</accession>
<evidence type="ECO:0000313" key="1">
    <source>
        <dbReference type="EMBL" id="OAF67947.1"/>
    </source>
</evidence>
<comment type="caution">
    <text evidence="1">The sequence shown here is derived from an EMBL/GenBank/DDBJ whole genome shotgun (WGS) entry which is preliminary data.</text>
</comment>
<protein>
    <submittedName>
        <fullName evidence="1">Uncharacterized protein</fullName>
    </submittedName>
</protein>
<dbReference type="Proteomes" id="UP000078046">
    <property type="component" value="Unassembled WGS sequence"/>
</dbReference>
<proteinExistence type="predicted"/>
<sequence length="222" mass="25561">MDTPASPFGYTSDLMVFGMQGEFANANIKEKLGRIAKISHSYGWPFECCDPNIPLAPSSSPIPPEIIQVQPQTSNLWKYKLTRCQSAYDSKQSNFEEYVKYRIPKTPKPKSARNVKPTLINMNKRVRINCASTHVPVRLIENGKIEHHSEYIESKKKNTSRNEKKFHLSLIKIALPETTKNYRKLSVYTPTTYRKNQTTSKINSGQMHFVLLPEIMKKIRIE</sequence>
<organism evidence="1 2">
    <name type="scientific">Intoshia linei</name>
    <dbReference type="NCBI Taxonomy" id="1819745"/>
    <lineage>
        <taxon>Eukaryota</taxon>
        <taxon>Metazoa</taxon>
        <taxon>Spiralia</taxon>
        <taxon>Lophotrochozoa</taxon>
        <taxon>Mesozoa</taxon>
        <taxon>Orthonectida</taxon>
        <taxon>Rhopaluridae</taxon>
        <taxon>Intoshia</taxon>
    </lineage>
</organism>
<dbReference type="AlphaFoldDB" id="A0A177B0Z2"/>